<dbReference type="Pfam" id="PF13405">
    <property type="entry name" value="EF-hand_6"/>
    <property type="match status" value="1"/>
</dbReference>
<sequence length="169" mass="19617">MKWEINVQPPPIEELRRRTSGAFSNKWIKYAYAKFKNELVETLAMLNSPTPLSNAHWTMRLIKGSDDGTISYTKLQDFKDFVQSVFIETNKELRKISTASTPQKKTPTTPSTHFVDVGIDRRAEHIFSRLDRNNDGFIELEDLIDFFQREDRVDPLGTCSRSTRMSQNK</sequence>
<keyword evidence="1" id="KW-0106">Calcium</keyword>
<evidence type="ECO:0000259" key="2">
    <source>
        <dbReference type="PROSITE" id="PS50222"/>
    </source>
</evidence>
<dbReference type="InterPro" id="IPR011992">
    <property type="entry name" value="EF-hand-dom_pair"/>
</dbReference>
<accession>A0A0M3HVL1</accession>
<dbReference type="PROSITE" id="PS50222">
    <property type="entry name" value="EF_HAND_2"/>
    <property type="match status" value="1"/>
</dbReference>
<dbReference type="SUPFAM" id="SSF47473">
    <property type="entry name" value="EF-hand"/>
    <property type="match status" value="1"/>
</dbReference>
<name>A0A0M3HVL1_ASCLU</name>
<reference evidence="4" key="1">
    <citation type="submission" date="2017-02" db="UniProtKB">
        <authorList>
            <consortium name="WormBaseParasite"/>
        </authorList>
    </citation>
    <scope>IDENTIFICATION</scope>
</reference>
<organism evidence="3 4">
    <name type="scientific">Ascaris lumbricoides</name>
    <name type="common">Giant roundworm</name>
    <dbReference type="NCBI Taxonomy" id="6252"/>
    <lineage>
        <taxon>Eukaryota</taxon>
        <taxon>Metazoa</taxon>
        <taxon>Ecdysozoa</taxon>
        <taxon>Nematoda</taxon>
        <taxon>Chromadorea</taxon>
        <taxon>Rhabditida</taxon>
        <taxon>Spirurina</taxon>
        <taxon>Ascaridomorpha</taxon>
        <taxon>Ascaridoidea</taxon>
        <taxon>Ascarididae</taxon>
        <taxon>Ascaris</taxon>
    </lineage>
</organism>
<feature type="domain" description="EF-hand" evidence="2">
    <location>
        <begin position="118"/>
        <end position="153"/>
    </location>
</feature>
<evidence type="ECO:0000313" key="3">
    <source>
        <dbReference type="Proteomes" id="UP000036681"/>
    </source>
</evidence>
<evidence type="ECO:0000256" key="1">
    <source>
        <dbReference type="ARBA" id="ARBA00022837"/>
    </source>
</evidence>
<dbReference type="InterPro" id="IPR018247">
    <property type="entry name" value="EF_Hand_1_Ca_BS"/>
</dbReference>
<dbReference type="Proteomes" id="UP000036681">
    <property type="component" value="Unplaced"/>
</dbReference>
<dbReference type="WBParaSite" id="ALUE_0000701701-mRNA-1">
    <property type="protein sequence ID" value="ALUE_0000701701-mRNA-1"/>
    <property type="gene ID" value="ALUE_0000701701"/>
</dbReference>
<keyword evidence="3" id="KW-1185">Reference proteome</keyword>
<evidence type="ECO:0000313" key="4">
    <source>
        <dbReference type="WBParaSite" id="ALUE_0000701701-mRNA-1"/>
    </source>
</evidence>
<dbReference type="AlphaFoldDB" id="A0A0M3HVL1"/>
<dbReference type="GO" id="GO:0005509">
    <property type="term" value="F:calcium ion binding"/>
    <property type="evidence" value="ECO:0007669"/>
    <property type="project" value="InterPro"/>
</dbReference>
<protein>
    <submittedName>
        <fullName evidence="4">EF-hand domain-containing protein</fullName>
    </submittedName>
</protein>
<dbReference type="PROSITE" id="PS00018">
    <property type="entry name" value="EF_HAND_1"/>
    <property type="match status" value="1"/>
</dbReference>
<dbReference type="InterPro" id="IPR002048">
    <property type="entry name" value="EF_hand_dom"/>
</dbReference>
<dbReference type="Gene3D" id="1.10.238.10">
    <property type="entry name" value="EF-hand"/>
    <property type="match status" value="1"/>
</dbReference>
<proteinExistence type="predicted"/>